<dbReference type="PANTHER" id="PTHR36834">
    <property type="entry name" value="MEMBRANE PROTEIN-RELATED"/>
    <property type="match status" value="1"/>
</dbReference>
<dbReference type="RefSeq" id="WP_057874947.1">
    <property type="nucleotide sequence ID" value="NZ_AYZD01000001.1"/>
</dbReference>
<evidence type="ECO:0000313" key="3">
    <source>
        <dbReference type="EMBL" id="KRM97436.1"/>
    </source>
</evidence>
<dbReference type="Proteomes" id="UP000051015">
    <property type="component" value="Unassembled WGS sequence"/>
</dbReference>
<dbReference type="Pfam" id="PF04892">
    <property type="entry name" value="VanZ"/>
    <property type="match status" value="1"/>
</dbReference>
<keyword evidence="1" id="KW-0472">Membrane</keyword>
<dbReference type="OrthoDB" id="2247368at2"/>
<organism evidence="3 4">
    <name type="scientific">Liquorilactobacillus aquaticus DSM 21051</name>
    <dbReference type="NCBI Taxonomy" id="1423725"/>
    <lineage>
        <taxon>Bacteria</taxon>
        <taxon>Bacillati</taxon>
        <taxon>Bacillota</taxon>
        <taxon>Bacilli</taxon>
        <taxon>Lactobacillales</taxon>
        <taxon>Lactobacillaceae</taxon>
        <taxon>Liquorilactobacillus</taxon>
    </lineage>
</organism>
<dbReference type="PATRIC" id="fig|1423725.3.peg.1516"/>
<protein>
    <recommendedName>
        <fullName evidence="2">VanZ-like domain-containing protein</fullName>
    </recommendedName>
</protein>
<keyword evidence="4" id="KW-1185">Reference proteome</keyword>
<feature type="transmembrane region" description="Helical" evidence="1">
    <location>
        <begin position="6"/>
        <end position="24"/>
    </location>
</feature>
<dbReference type="EMBL" id="AYZD01000001">
    <property type="protein sequence ID" value="KRM97436.1"/>
    <property type="molecule type" value="Genomic_DNA"/>
</dbReference>
<dbReference type="STRING" id="1423725.FC19_GL001474"/>
<proteinExistence type="predicted"/>
<name>A0A0R2DAP6_9LACO</name>
<reference evidence="3 4" key="1">
    <citation type="journal article" date="2015" name="Genome Announc.">
        <title>Expanding the biotechnology potential of lactobacilli through comparative genomics of 213 strains and associated genera.</title>
        <authorList>
            <person name="Sun Z."/>
            <person name="Harris H.M."/>
            <person name="McCann A."/>
            <person name="Guo C."/>
            <person name="Argimon S."/>
            <person name="Zhang W."/>
            <person name="Yang X."/>
            <person name="Jeffery I.B."/>
            <person name="Cooney J.C."/>
            <person name="Kagawa T.F."/>
            <person name="Liu W."/>
            <person name="Song Y."/>
            <person name="Salvetti E."/>
            <person name="Wrobel A."/>
            <person name="Rasinkangas P."/>
            <person name="Parkhill J."/>
            <person name="Rea M.C."/>
            <person name="O'Sullivan O."/>
            <person name="Ritari J."/>
            <person name="Douillard F.P."/>
            <person name="Paul Ross R."/>
            <person name="Yang R."/>
            <person name="Briner A.E."/>
            <person name="Felis G.E."/>
            <person name="de Vos W.M."/>
            <person name="Barrangou R."/>
            <person name="Klaenhammer T.R."/>
            <person name="Caufield P.W."/>
            <person name="Cui Y."/>
            <person name="Zhang H."/>
            <person name="O'Toole P.W."/>
        </authorList>
    </citation>
    <scope>NUCLEOTIDE SEQUENCE [LARGE SCALE GENOMIC DNA]</scope>
    <source>
        <strain evidence="3 4">DSM 21051</strain>
    </source>
</reference>
<dbReference type="InterPro" id="IPR006976">
    <property type="entry name" value="VanZ-like"/>
</dbReference>
<keyword evidence="1" id="KW-1133">Transmembrane helix</keyword>
<feature type="transmembrane region" description="Helical" evidence="1">
    <location>
        <begin position="36"/>
        <end position="54"/>
    </location>
</feature>
<dbReference type="PANTHER" id="PTHR36834:SF2">
    <property type="entry name" value="MEMBRANE PROTEIN"/>
    <property type="match status" value="1"/>
</dbReference>
<feature type="domain" description="VanZ-like" evidence="2">
    <location>
        <begin position="44"/>
        <end position="163"/>
    </location>
</feature>
<dbReference type="InterPro" id="IPR053150">
    <property type="entry name" value="Teicoplanin_resist-assoc"/>
</dbReference>
<feature type="transmembrane region" description="Helical" evidence="1">
    <location>
        <begin position="146"/>
        <end position="163"/>
    </location>
</feature>
<dbReference type="AlphaFoldDB" id="A0A0R2DAP6"/>
<gene>
    <name evidence="3" type="ORF">FC19_GL001474</name>
</gene>
<accession>A0A0R2DAP6</accession>
<feature type="transmembrane region" description="Helical" evidence="1">
    <location>
        <begin position="88"/>
        <end position="106"/>
    </location>
</feature>
<feature type="transmembrane region" description="Helical" evidence="1">
    <location>
        <begin position="113"/>
        <end position="134"/>
    </location>
</feature>
<evidence type="ECO:0000259" key="2">
    <source>
        <dbReference type="Pfam" id="PF04892"/>
    </source>
</evidence>
<evidence type="ECO:0000256" key="1">
    <source>
        <dbReference type="SAM" id="Phobius"/>
    </source>
</evidence>
<evidence type="ECO:0000313" key="4">
    <source>
        <dbReference type="Proteomes" id="UP000051015"/>
    </source>
</evidence>
<keyword evidence="1" id="KW-0812">Transmembrane</keyword>
<sequence>MAEIERWVPFVLNMTGLVVAIKMGISRLTEKNIWKLFTVTSLGVYLLVVGYLVFSPTPDAYREVPAALFRFGTIPINIIPFRYIDTGFFLNILMTIPLGGYLFLIKRLNFKQVILFGFGVGASIEFSQFIYDLLFNISRWIDINDVITNALGVIIGYGLVLLLRKTAIKSFVQLFEYSGQTRRIKKKTNK</sequence>
<comment type="caution">
    <text evidence="3">The sequence shown here is derived from an EMBL/GenBank/DDBJ whole genome shotgun (WGS) entry which is preliminary data.</text>
</comment>